<organism evidence="1 2">
    <name type="scientific">Blastopirellula marina</name>
    <dbReference type="NCBI Taxonomy" id="124"/>
    <lineage>
        <taxon>Bacteria</taxon>
        <taxon>Pseudomonadati</taxon>
        <taxon>Planctomycetota</taxon>
        <taxon>Planctomycetia</taxon>
        <taxon>Pirellulales</taxon>
        <taxon>Pirellulaceae</taxon>
        <taxon>Blastopirellula</taxon>
    </lineage>
</organism>
<accession>A0A2S8FW33</accession>
<gene>
    <name evidence="1" type="ORF">C5Y83_10855</name>
</gene>
<dbReference type="AlphaFoldDB" id="A0A2S8FW33"/>
<protein>
    <submittedName>
        <fullName evidence="1">Uncharacterized protein</fullName>
    </submittedName>
</protein>
<dbReference type="EMBL" id="PUHY01000006">
    <property type="protein sequence ID" value="PQO36389.1"/>
    <property type="molecule type" value="Genomic_DNA"/>
</dbReference>
<reference evidence="1 2" key="1">
    <citation type="submission" date="2018-02" db="EMBL/GenBank/DDBJ databases">
        <title>Comparative genomes isolates from brazilian mangrove.</title>
        <authorList>
            <person name="Araujo J.E."/>
            <person name="Taketani R.G."/>
            <person name="Silva M.C.P."/>
            <person name="Loureco M.V."/>
            <person name="Andreote F.D."/>
        </authorList>
    </citation>
    <scope>NUCLEOTIDE SEQUENCE [LARGE SCALE GENOMIC DNA]</scope>
    <source>
        <strain evidence="1 2">Hex-1 MGV</strain>
    </source>
</reference>
<name>A0A2S8FW33_9BACT</name>
<sequence length="81" mass="9277">MRIVIQQDGSAHCLYHELFDLSALGRIHITRASHVEPSEMGQWTADMTPTRGPILGPFKNRGAAILAEQQWLESHWLNRQR</sequence>
<dbReference type="Proteomes" id="UP000238322">
    <property type="component" value="Unassembled WGS sequence"/>
</dbReference>
<proteinExistence type="predicted"/>
<comment type="caution">
    <text evidence="1">The sequence shown here is derived from an EMBL/GenBank/DDBJ whole genome shotgun (WGS) entry which is preliminary data.</text>
</comment>
<evidence type="ECO:0000313" key="1">
    <source>
        <dbReference type="EMBL" id="PQO36389.1"/>
    </source>
</evidence>
<evidence type="ECO:0000313" key="2">
    <source>
        <dbReference type="Proteomes" id="UP000238322"/>
    </source>
</evidence>